<dbReference type="AlphaFoldDB" id="A0A917KED1"/>
<dbReference type="SUPFAM" id="SSF55846">
    <property type="entry name" value="N-acetylmuramoyl-L-alanine amidase-like"/>
    <property type="match status" value="1"/>
</dbReference>
<protein>
    <recommendedName>
        <fullName evidence="1">N-acetylmuramoyl-L-alanine amidase domain-containing protein</fullName>
    </recommendedName>
</protein>
<dbReference type="SMART" id="SM00644">
    <property type="entry name" value="Ami_2"/>
    <property type="match status" value="1"/>
</dbReference>
<evidence type="ECO:0000259" key="1">
    <source>
        <dbReference type="SMART" id="SM00644"/>
    </source>
</evidence>
<sequence length="166" mass="18263">MDHQPTGHVARSARAGPRAAACPDRLAHCVNDAVRDVRFRGKQRYEAVAGRVHLVGCGRADHAGLGDADVLRAVIAEKVLPHDNGAGADGNRHFYGFECENLGNGKDPWPEVRLEATERAAAAVCRHHGRTERSVVGHLEWQPGKADPRGFTTARLREWIKERLKQ</sequence>
<organism evidence="2 3">
    <name type="scientific">Streptomyces brasiliensis</name>
    <dbReference type="NCBI Taxonomy" id="1954"/>
    <lineage>
        <taxon>Bacteria</taxon>
        <taxon>Bacillati</taxon>
        <taxon>Actinomycetota</taxon>
        <taxon>Actinomycetes</taxon>
        <taxon>Kitasatosporales</taxon>
        <taxon>Streptomycetaceae</taxon>
        <taxon>Streptomyces</taxon>
    </lineage>
</organism>
<reference evidence="2" key="2">
    <citation type="submission" date="2020-09" db="EMBL/GenBank/DDBJ databases">
        <authorList>
            <person name="Sun Q."/>
            <person name="Ohkuma M."/>
        </authorList>
    </citation>
    <scope>NUCLEOTIDE SEQUENCE</scope>
    <source>
        <strain evidence="2">JCM 3086</strain>
    </source>
</reference>
<dbReference type="GO" id="GO:0008745">
    <property type="term" value="F:N-acetylmuramoyl-L-alanine amidase activity"/>
    <property type="evidence" value="ECO:0007669"/>
    <property type="project" value="InterPro"/>
</dbReference>
<proteinExistence type="predicted"/>
<dbReference type="InterPro" id="IPR002502">
    <property type="entry name" value="Amidase_domain"/>
</dbReference>
<accession>A0A917KED1</accession>
<dbReference type="InterPro" id="IPR036505">
    <property type="entry name" value="Amidase/PGRP_sf"/>
</dbReference>
<evidence type="ECO:0000313" key="2">
    <source>
        <dbReference type="EMBL" id="GGJ11061.1"/>
    </source>
</evidence>
<dbReference type="Proteomes" id="UP000657574">
    <property type="component" value="Unassembled WGS sequence"/>
</dbReference>
<name>A0A917KED1_9ACTN</name>
<keyword evidence="3" id="KW-1185">Reference proteome</keyword>
<reference evidence="2" key="1">
    <citation type="journal article" date="2014" name="Int. J. Syst. Evol. Microbiol.">
        <title>Complete genome sequence of Corynebacterium casei LMG S-19264T (=DSM 44701T), isolated from a smear-ripened cheese.</title>
        <authorList>
            <consortium name="US DOE Joint Genome Institute (JGI-PGF)"/>
            <person name="Walter F."/>
            <person name="Albersmeier A."/>
            <person name="Kalinowski J."/>
            <person name="Ruckert C."/>
        </authorList>
    </citation>
    <scope>NUCLEOTIDE SEQUENCE</scope>
    <source>
        <strain evidence="2">JCM 3086</strain>
    </source>
</reference>
<feature type="domain" description="N-acetylmuramoyl-L-alanine amidase" evidence="1">
    <location>
        <begin position="12"/>
        <end position="149"/>
    </location>
</feature>
<comment type="caution">
    <text evidence="2">The sequence shown here is derived from an EMBL/GenBank/DDBJ whole genome shotgun (WGS) entry which is preliminary data.</text>
</comment>
<dbReference type="EMBL" id="BMQA01000005">
    <property type="protein sequence ID" value="GGJ11061.1"/>
    <property type="molecule type" value="Genomic_DNA"/>
</dbReference>
<dbReference type="GO" id="GO:0009253">
    <property type="term" value="P:peptidoglycan catabolic process"/>
    <property type="evidence" value="ECO:0007669"/>
    <property type="project" value="InterPro"/>
</dbReference>
<dbReference type="Pfam" id="PF01510">
    <property type="entry name" value="Amidase_2"/>
    <property type="match status" value="1"/>
</dbReference>
<gene>
    <name evidence="2" type="ORF">GCM10010121_021750</name>
</gene>
<dbReference type="Gene3D" id="3.40.80.10">
    <property type="entry name" value="Peptidoglycan recognition protein-like"/>
    <property type="match status" value="1"/>
</dbReference>
<evidence type="ECO:0000313" key="3">
    <source>
        <dbReference type="Proteomes" id="UP000657574"/>
    </source>
</evidence>